<proteinExistence type="predicted"/>
<evidence type="ECO:0000256" key="1">
    <source>
        <dbReference type="SAM" id="Phobius"/>
    </source>
</evidence>
<gene>
    <name evidence="2" type="ORF">RIF29_06808</name>
</gene>
<name>A0AAN9J3Q8_CROPI</name>
<accession>A0AAN9J3Q8</accession>
<evidence type="ECO:0000313" key="2">
    <source>
        <dbReference type="EMBL" id="KAK7291563.1"/>
    </source>
</evidence>
<dbReference type="EMBL" id="JAYWIO010000001">
    <property type="protein sequence ID" value="KAK7291563.1"/>
    <property type="molecule type" value="Genomic_DNA"/>
</dbReference>
<evidence type="ECO:0000313" key="3">
    <source>
        <dbReference type="Proteomes" id="UP001372338"/>
    </source>
</evidence>
<keyword evidence="1" id="KW-0812">Transmembrane</keyword>
<protein>
    <submittedName>
        <fullName evidence="2">Uncharacterized protein</fullName>
    </submittedName>
</protein>
<reference evidence="2 3" key="1">
    <citation type="submission" date="2024-01" db="EMBL/GenBank/DDBJ databases">
        <title>The genomes of 5 underutilized Papilionoideae crops provide insights into root nodulation and disease resistanc.</title>
        <authorList>
            <person name="Yuan L."/>
        </authorList>
    </citation>
    <scope>NUCLEOTIDE SEQUENCE [LARGE SCALE GENOMIC DNA]</scope>
    <source>
        <strain evidence="2">ZHUSHIDOU_FW_LH</strain>
        <tissue evidence="2">Leaf</tissue>
    </source>
</reference>
<keyword evidence="1" id="KW-0472">Membrane</keyword>
<feature type="transmembrane region" description="Helical" evidence="1">
    <location>
        <begin position="41"/>
        <end position="73"/>
    </location>
</feature>
<dbReference type="Proteomes" id="UP001372338">
    <property type="component" value="Unassembled WGS sequence"/>
</dbReference>
<keyword evidence="3" id="KW-1185">Reference proteome</keyword>
<dbReference type="AlphaFoldDB" id="A0AAN9J3Q8"/>
<comment type="caution">
    <text evidence="2">The sequence shown here is derived from an EMBL/GenBank/DDBJ whole genome shotgun (WGS) entry which is preliminary data.</text>
</comment>
<organism evidence="2 3">
    <name type="scientific">Crotalaria pallida</name>
    <name type="common">Smooth rattlebox</name>
    <name type="synonym">Crotalaria striata</name>
    <dbReference type="NCBI Taxonomy" id="3830"/>
    <lineage>
        <taxon>Eukaryota</taxon>
        <taxon>Viridiplantae</taxon>
        <taxon>Streptophyta</taxon>
        <taxon>Embryophyta</taxon>
        <taxon>Tracheophyta</taxon>
        <taxon>Spermatophyta</taxon>
        <taxon>Magnoliopsida</taxon>
        <taxon>eudicotyledons</taxon>
        <taxon>Gunneridae</taxon>
        <taxon>Pentapetalae</taxon>
        <taxon>rosids</taxon>
        <taxon>fabids</taxon>
        <taxon>Fabales</taxon>
        <taxon>Fabaceae</taxon>
        <taxon>Papilionoideae</taxon>
        <taxon>50 kb inversion clade</taxon>
        <taxon>genistoids sensu lato</taxon>
        <taxon>core genistoids</taxon>
        <taxon>Crotalarieae</taxon>
        <taxon>Crotalaria</taxon>
    </lineage>
</organism>
<keyword evidence="1" id="KW-1133">Transmembrane helix</keyword>
<sequence>MFFFPHHEISVYISVGCTSFALLKDACISQDAQVINDNVLILYHILLGSLLFIPIHMLFFFCSNCFTQLVTIYKEIMM</sequence>